<reference evidence="1" key="1">
    <citation type="submission" date="2020-01" db="EMBL/GenBank/DDBJ databases">
        <authorList>
            <consortium name="DOE Joint Genome Institute"/>
            <person name="Haridas S."/>
            <person name="Albert R."/>
            <person name="Binder M."/>
            <person name="Bloem J."/>
            <person name="Labutti K."/>
            <person name="Salamov A."/>
            <person name="Andreopoulos B."/>
            <person name="Baker S.E."/>
            <person name="Barry K."/>
            <person name="Bills G."/>
            <person name="Bluhm B.H."/>
            <person name="Cannon C."/>
            <person name="Castanera R."/>
            <person name="Culley D.E."/>
            <person name="Daum C."/>
            <person name="Ezra D."/>
            <person name="Gonzalez J.B."/>
            <person name="Henrissat B."/>
            <person name="Kuo A."/>
            <person name="Liang C."/>
            <person name="Lipzen A."/>
            <person name="Lutzoni F."/>
            <person name="Magnuson J."/>
            <person name="Mondo S."/>
            <person name="Nolan M."/>
            <person name="Ohm R."/>
            <person name="Pangilinan J."/>
            <person name="Park H.-J."/>
            <person name="Ramirez L."/>
            <person name="Alfaro M."/>
            <person name="Sun H."/>
            <person name="Tritt A."/>
            <person name="Yoshinaga Y."/>
            <person name="Zwiers L.-H."/>
            <person name="Turgeon B.G."/>
            <person name="Goodwin S.B."/>
            <person name="Spatafora J.W."/>
            <person name="Crous P.W."/>
            <person name="Grigoriev I.V."/>
        </authorList>
    </citation>
    <scope>NUCLEOTIDE SEQUENCE</scope>
    <source>
        <strain evidence="1">IPT5</strain>
    </source>
</reference>
<protein>
    <submittedName>
        <fullName evidence="1">Uncharacterized protein</fullName>
    </submittedName>
</protein>
<organism evidence="1 2">
    <name type="scientific">Plenodomus tracheiphilus IPT5</name>
    <dbReference type="NCBI Taxonomy" id="1408161"/>
    <lineage>
        <taxon>Eukaryota</taxon>
        <taxon>Fungi</taxon>
        <taxon>Dikarya</taxon>
        <taxon>Ascomycota</taxon>
        <taxon>Pezizomycotina</taxon>
        <taxon>Dothideomycetes</taxon>
        <taxon>Pleosporomycetidae</taxon>
        <taxon>Pleosporales</taxon>
        <taxon>Pleosporineae</taxon>
        <taxon>Leptosphaeriaceae</taxon>
        <taxon>Plenodomus</taxon>
    </lineage>
</organism>
<keyword evidence="2" id="KW-1185">Reference proteome</keyword>
<name>A0A6A7BDU5_9PLEO</name>
<dbReference type="AlphaFoldDB" id="A0A6A7BDU5"/>
<gene>
    <name evidence="1" type="ORF">T440DRAFT_307969</name>
</gene>
<accession>A0A6A7BDU5</accession>
<evidence type="ECO:0000313" key="2">
    <source>
        <dbReference type="Proteomes" id="UP000799423"/>
    </source>
</evidence>
<sequence>MDSLVIHADVSEPHTVALCSPRRHHQPHLDQLITQDWTWQRCRTGSTRGIKPPPCTSVLLTLRNGAKLCREKDLAFGGLPLRLQGVLMNMIPRFRFDTRRPSKCRKSMRTNVLALLCMSWPQCRLRCFYMNRCPAASPARFGSVCRYQSSHGILHHSFGILALFRAGLDMGNFFSGCLVVCLA</sequence>
<dbReference type="Proteomes" id="UP000799423">
    <property type="component" value="Unassembled WGS sequence"/>
</dbReference>
<proteinExistence type="predicted"/>
<dbReference type="EMBL" id="MU006295">
    <property type="protein sequence ID" value="KAF2853513.1"/>
    <property type="molecule type" value="Genomic_DNA"/>
</dbReference>
<evidence type="ECO:0000313" key="1">
    <source>
        <dbReference type="EMBL" id="KAF2853513.1"/>
    </source>
</evidence>